<dbReference type="InterPro" id="IPR050266">
    <property type="entry name" value="AB_hydrolase_sf"/>
</dbReference>
<dbReference type="AlphaFoldDB" id="A0A1H5EWZ5"/>
<feature type="domain" description="AB hydrolase-1" evidence="1">
    <location>
        <begin position="37"/>
        <end position="169"/>
    </location>
</feature>
<reference evidence="2 3" key="1">
    <citation type="submission" date="2016-10" db="EMBL/GenBank/DDBJ databases">
        <authorList>
            <person name="de Groot N.N."/>
        </authorList>
    </citation>
    <scope>NUCLEOTIDE SEQUENCE [LARGE SCALE GENOMIC DNA]</scope>
    <source>
        <strain evidence="2 3">DSM 22274</strain>
    </source>
</reference>
<sequence length="273" mass="29176">MSVQGKNSTPSASHSVEGASTGLNVAVFDADVPAQLPPVFLIHGFASSIELNWIKSGWVAALNRAGRRVLSVDLPGHGQSTAPYDLDSYTPGKIRADLLQILTDQGVRPLQAGDLGSGVDLIGYSLGSRLAWEFGATQPELVRKMVLGGPNPRDPLAEFDLNAAQTFLNDGTPIADESTRWLLEMAQLIPSNDIFALLALIQAIKLEPFEPADAVPKMPILLVAGDLDERARSMDLLAQLNGKAEQYVIPGRTHNNAVTSREFKDAAIAFLAG</sequence>
<dbReference type="InterPro" id="IPR029058">
    <property type="entry name" value="AB_hydrolase_fold"/>
</dbReference>
<evidence type="ECO:0000259" key="1">
    <source>
        <dbReference type="Pfam" id="PF00561"/>
    </source>
</evidence>
<dbReference type="SUPFAM" id="SSF53474">
    <property type="entry name" value="alpha/beta-Hydrolases"/>
    <property type="match status" value="1"/>
</dbReference>
<dbReference type="GO" id="GO:0016020">
    <property type="term" value="C:membrane"/>
    <property type="evidence" value="ECO:0007669"/>
    <property type="project" value="TreeGrafter"/>
</dbReference>
<protein>
    <submittedName>
        <fullName evidence="2">Pimeloyl-ACP methyl ester carboxylesterase</fullName>
    </submittedName>
</protein>
<evidence type="ECO:0000313" key="2">
    <source>
        <dbReference type="EMBL" id="SED95641.1"/>
    </source>
</evidence>
<name>A0A1H5EWZ5_9MICC</name>
<organism evidence="2 3">
    <name type="scientific">Arthrobacter alpinus</name>
    <dbReference type="NCBI Taxonomy" id="656366"/>
    <lineage>
        <taxon>Bacteria</taxon>
        <taxon>Bacillati</taxon>
        <taxon>Actinomycetota</taxon>
        <taxon>Actinomycetes</taxon>
        <taxon>Micrococcales</taxon>
        <taxon>Micrococcaceae</taxon>
        <taxon>Arthrobacter</taxon>
    </lineage>
</organism>
<proteinExistence type="predicted"/>
<dbReference type="Proteomes" id="UP000182725">
    <property type="component" value="Unassembled WGS sequence"/>
</dbReference>
<dbReference type="PANTHER" id="PTHR43798:SF5">
    <property type="entry name" value="MONOACYLGLYCEROL LIPASE ABHD6"/>
    <property type="match status" value="1"/>
</dbReference>
<dbReference type="PANTHER" id="PTHR43798">
    <property type="entry name" value="MONOACYLGLYCEROL LIPASE"/>
    <property type="match status" value="1"/>
</dbReference>
<accession>A0A1H5EWZ5</accession>
<dbReference type="Gene3D" id="3.40.50.1820">
    <property type="entry name" value="alpha/beta hydrolase"/>
    <property type="match status" value="1"/>
</dbReference>
<dbReference type="RefSeq" id="WP_074710033.1">
    <property type="nucleotide sequence ID" value="NZ_FNTV01000001.1"/>
</dbReference>
<dbReference type="InterPro" id="IPR000073">
    <property type="entry name" value="AB_hydrolase_1"/>
</dbReference>
<dbReference type="GO" id="GO:0047372">
    <property type="term" value="F:monoacylglycerol lipase activity"/>
    <property type="evidence" value="ECO:0007669"/>
    <property type="project" value="TreeGrafter"/>
</dbReference>
<dbReference type="EMBL" id="FNTV01000001">
    <property type="protein sequence ID" value="SED95641.1"/>
    <property type="molecule type" value="Genomic_DNA"/>
</dbReference>
<dbReference type="GO" id="GO:0046464">
    <property type="term" value="P:acylglycerol catabolic process"/>
    <property type="evidence" value="ECO:0007669"/>
    <property type="project" value="TreeGrafter"/>
</dbReference>
<gene>
    <name evidence="2" type="ORF">SAMN04489740_0361</name>
</gene>
<dbReference type="Pfam" id="PF00561">
    <property type="entry name" value="Abhydrolase_1"/>
    <property type="match status" value="1"/>
</dbReference>
<evidence type="ECO:0000313" key="3">
    <source>
        <dbReference type="Proteomes" id="UP000182725"/>
    </source>
</evidence>